<dbReference type="AlphaFoldDB" id="A0A7X4GEQ9"/>
<reference evidence="2 3" key="1">
    <citation type="submission" date="2019-12" db="EMBL/GenBank/DDBJ databases">
        <authorList>
            <person name="Feng G."/>
            <person name="Zhu H."/>
        </authorList>
    </citation>
    <scope>NUCLEOTIDE SEQUENCE [LARGE SCALE GENOMIC DNA]</scope>
    <source>
        <strain evidence="2 3">FGD1</strain>
    </source>
</reference>
<name>A0A7X4GEQ9_9SPHN</name>
<feature type="region of interest" description="Disordered" evidence="1">
    <location>
        <begin position="191"/>
        <end position="211"/>
    </location>
</feature>
<evidence type="ECO:0000313" key="2">
    <source>
        <dbReference type="EMBL" id="MYL96407.1"/>
    </source>
</evidence>
<organism evidence="2 3">
    <name type="scientific">Novosphingobium silvae</name>
    <dbReference type="NCBI Taxonomy" id="2692619"/>
    <lineage>
        <taxon>Bacteria</taxon>
        <taxon>Pseudomonadati</taxon>
        <taxon>Pseudomonadota</taxon>
        <taxon>Alphaproteobacteria</taxon>
        <taxon>Sphingomonadales</taxon>
        <taxon>Sphingomonadaceae</taxon>
        <taxon>Novosphingobium</taxon>
    </lineage>
</organism>
<feature type="compositionally biased region" description="Polar residues" evidence="1">
    <location>
        <begin position="192"/>
        <end position="201"/>
    </location>
</feature>
<dbReference type="Proteomes" id="UP000465810">
    <property type="component" value="Unassembled WGS sequence"/>
</dbReference>
<dbReference type="EMBL" id="WVTD01000001">
    <property type="protein sequence ID" value="MYL96407.1"/>
    <property type="molecule type" value="Genomic_DNA"/>
</dbReference>
<protein>
    <submittedName>
        <fullName evidence="2">Uncharacterized protein</fullName>
    </submittedName>
</protein>
<dbReference type="RefSeq" id="WP_160984136.1">
    <property type="nucleotide sequence ID" value="NZ_WVTD01000001.1"/>
</dbReference>
<keyword evidence="3" id="KW-1185">Reference proteome</keyword>
<sequence length="211" mass="23181">MAEKGIIFSAPMVQALLGGRKTQTRRILKPQPGDTLAAGKRVDHVGDYCTGAPQHGQAYYWRANGSWNSSERFHLPYASGDRLYVRESALYWIRRSDNQRDKVAAFKADGYELGDGERWTPSIHMPRHFSRIWLAVTEVRVQRLKECSEADAIAEGIEGFACTGGTAWRDYVGGMGSMFATLATRLRAATLPSGTASTPSRASGGRTIHGS</sequence>
<accession>A0A7X4GEQ9</accession>
<comment type="caution">
    <text evidence="2">The sequence shown here is derived from an EMBL/GenBank/DDBJ whole genome shotgun (WGS) entry which is preliminary data.</text>
</comment>
<gene>
    <name evidence="2" type="ORF">GR702_01280</name>
</gene>
<evidence type="ECO:0000313" key="3">
    <source>
        <dbReference type="Proteomes" id="UP000465810"/>
    </source>
</evidence>
<proteinExistence type="predicted"/>
<evidence type="ECO:0000256" key="1">
    <source>
        <dbReference type="SAM" id="MobiDB-lite"/>
    </source>
</evidence>